<feature type="compositionally biased region" description="Polar residues" evidence="1">
    <location>
        <begin position="15"/>
        <end position="25"/>
    </location>
</feature>
<evidence type="ECO:0008006" key="4">
    <source>
        <dbReference type="Google" id="ProtNLM"/>
    </source>
</evidence>
<evidence type="ECO:0000313" key="3">
    <source>
        <dbReference type="Proteomes" id="UP001293254"/>
    </source>
</evidence>
<accession>A0AAE1Y7E0</accession>
<dbReference type="EMBL" id="JACGWO010000006">
    <property type="protein sequence ID" value="KAK4425080.1"/>
    <property type="molecule type" value="Genomic_DNA"/>
</dbReference>
<keyword evidence="3" id="KW-1185">Reference proteome</keyword>
<comment type="caution">
    <text evidence="2">The sequence shown here is derived from an EMBL/GenBank/DDBJ whole genome shotgun (WGS) entry which is preliminary data.</text>
</comment>
<dbReference type="Proteomes" id="UP001293254">
    <property type="component" value="Unassembled WGS sequence"/>
</dbReference>
<reference evidence="2" key="1">
    <citation type="submission" date="2020-06" db="EMBL/GenBank/DDBJ databases">
        <authorList>
            <person name="Li T."/>
            <person name="Hu X."/>
            <person name="Zhang T."/>
            <person name="Song X."/>
            <person name="Zhang H."/>
            <person name="Dai N."/>
            <person name="Sheng W."/>
            <person name="Hou X."/>
            <person name="Wei L."/>
        </authorList>
    </citation>
    <scope>NUCLEOTIDE SEQUENCE</scope>
    <source>
        <strain evidence="2">3651</strain>
        <tissue evidence="2">Leaf</tissue>
    </source>
</reference>
<protein>
    <recommendedName>
        <fullName evidence="4">Reverse transcriptase zinc-binding domain-containing protein</fullName>
    </recommendedName>
</protein>
<proteinExistence type="predicted"/>
<evidence type="ECO:0000256" key="1">
    <source>
        <dbReference type="SAM" id="MobiDB-lite"/>
    </source>
</evidence>
<gene>
    <name evidence="2" type="ORF">Salat_1701800</name>
</gene>
<feature type="compositionally biased region" description="Pro residues" evidence="1">
    <location>
        <begin position="1"/>
        <end position="14"/>
    </location>
</feature>
<sequence>MAQPVTPPSTPPPQNIQADKASSSEGPRGFRGLRELYDVTEKVVRELELSRIASSSWTTPVVADDCHNFWSKLWAICAPQRVRLQVWKFCFRAVPVLENLARRRPGADAHCRLCGLKWSHCGMYCWSVLFARLVWAISNLPWRWVASWNNDTAVWISGVLQRLNQFDAARFLTICWALWQNRNKKVMEGTEQDPQRVVSEALLLLDQYQKARMKLQMGLL</sequence>
<dbReference type="AlphaFoldDB" id="A0AAE1Y7E0"/>
<organism evidence="2 3">
    <name type="scientific">Sesamum alatum</name>
    <dbReference type="NCBI Taxonomy" id="300844"/>
    <lineage>
        <taxon>Eukaryota</taxon>
        <taxon>Viridiplantae</taxon>
        <taxon>Streptophyta</taxon>
        <taxon>Embryophyta</taxon>
        <taxon>Tracheophyta</taxon>
        <taxon>Spermatophyta</taxon>
        <taxon>Magnoliopsida</taxon>
        <taxon>eudicotyledons</taxon>
        <taxon>Gunneridae</taxon>
        <taxon>Pentapetalae</taxon>
        <taxon>asterids</taxon>
        <taxon>lamiids</taxon>
        <taxon>Lamiales</taxon>
        <taxon>Pedaliaceae</taxon>
        <taxon>Sesamum</taxon>
    </lineage>
</organism>
<feature type="region of interest" description="Disordered" evidence="1">
    <location>
        <begin position="1"/>
        <end position="29"/>
    </location>
</feature>
<reference evidence="2" key="2">
    <citation type="journal article" date="2024" name="Plant">
        <title>Genomic evolution and insights into agronomic trait innovations of Sesamum species.</title>
        <authorList>
            <person name="Miao H."/>
            <person name="Wang L."/>
            <person name="Qu L."/>
            <person name="Liu H."/>
            <person name="Sun Y."/>
            <person name="Le M."/>
            <person name="Wang Q."/>
            <person name="Wei S."/>
            <person name="Zheng Y."/>
            <person name="Lin W."/>
            <person name="Duan Y."/>
            <person name="Cao H."/>
            <person name="Xiong S."/>
            <person name="Wang X."/>
            <person name="Wei L."/>
            <person name="Li C."/>
            <person name="Ma Q."/>
            <person name="Ju M."/>
            <person name="Zhao R."/>
            <person name="Li G."/>
            <person name="Mu C."/>
            <person name="Tian Q."/>
            <person name="Mei H."/>
            <person name="Zhang T."/>
            <person name="Gao T."/>
            <person name="Zhang H."/>
        </authorList>
    </citation>
    <scope>NUCLEOTIDE SEQUENCE</scope>
    <source>
        <strain evidence="2">3651</strain>
    </source>
</reference>
<name>A0AAE1Y7E0_9LAMI</name>
<evidence type="ECO:0000313" key="2">
    <source>
        <dbReference type="EMBL" id="KAK4425080.1"/>
    </source>
</evidence>